<evidence type="ECO:0000313" key="13">
    <source>
        <dbReference type="Proteomes" id="UP000028999"/>
    </source>
</evidence>
<dbReference type="Proteomes" id="UP001295469">
    <property type="component" value="Chromosome C02"/>
</dbReference>
<evidence type="ECO:0000256" key="5">
    <source>
        <dbReference type="ARBA" id="ARBA00022737"/>
    </source>
</evidence>
<protein>
    <submittedName>
        <fullName evidence="11">(rape) hypothetical protein</fullName>
    </submittedName>
    <submittedName>
        <fullName evidence="12">BnaC02g48840D protein</fullName>
    </submittedName>
</protein>
<evidence type="ECO:0000256" key="3">
    <source>
        <dbReference type="ARBA" id="ARBA00022664"/>
    </source>
</evidence>
<dbReference type="EMBL" id="HG994366">
    <property type="protein sequence ID" value="CAF1921806.1"/>
    <property type="molecule type" value="Genomic_DNA"/>
</dbReference>
<dbReference type="GO" id="GO:0071014">
    <property type="term" value="C:post-mRNA release spliceosomal complex"/>
    <property type="evidence" value="ECO:0000318"/>
    <property type="project" value="GO_Central"/>
</dbReference>
<dbReference type="InterPro" id="IPR045075">
    <property type="entry name" value="Syf1-like"/>
</dbReference>
<dbReference type="SMART" id="SM00386">
    <property type="entry name" value="HAT"/>
    <property type="match status" value="13"/>
</dbReference>
<accession>A0A078JBY2</accession>
<dbReference type="SUPFAM" id="SSF48452">
    <property type="entry name" value="TPR-like"/>
    <property type="match status" value="2"/>
</dbReference>
<feature type="region of interest" description="Disordered" evidence="9">
    <location>
        <begin position="1"/>
        <end position="23"/>
    </location>
</feature>
<dbReference type="GO" id="GO:0000398">
    <property type="term" value="P:mRNA splicing, via spliceosome"/>
    <property type="evidence" value="ECO:0000318"/>
    <property type="project" value="GO_Central"/>
</dbReference>
<evidence type="ECO:0000256" key="2">
    <source>
        <dbReference type="ARBA" id="ARBA00008644"/>
    </source>
</evidence>
<comment type="subcellular location">
    <subcellularLocation>
        <location evidence="1">Nucleus</location>
    </subcellularLocation>
</comment>
<reference evidence="12" key="2">
    <citation type="submission" date="2014-06" db="EMBL/GenBank/DDBJ databases">
        <authorList>
            <person name="Genoscope - CEA"/>
        </authorList>
    </citation>
    <scope>NUCLEOTIDE SEQUENCE</scope>
</reference>
<keyword evidence="7" id="KW-0539">Nucleus</keyword>
<evidence type="ECO:0000256" key="9">
    <source>
        <dbReference type="SAM" id="MobiDB-lite"/>
    </source>
</evidence>
<dbReference type="Pfam" id="PF23231">
    <property type="entry name" value="HAT_Syf1_CNRKL1_C"/>
    <property type="match status" value="1"/>
</dbReference>
<name>A0A078JBY2_BRANA</name>
<keyword evidence="6" id="KW-0508">mRNA splicing</keyword>
<dbReference type="InterPro" id="IPR011990">
    <property type="entry name" value="TPR-like_helical_dom_sf"/>
</dbReference>
<dbReference type="FunFam" id="1.25.40.10:FF:000306">
    <property type="entry name" value="Cell cycle control protein cwf4"/>
    <property type="match status" value="1"/>
</dbReference>
<reference evidence="12 13" key="1">
    <citation type="journal article" date="2014" name="Science">
        <title>Plant genetics. Early allopolyploid evolution in the post-Neolithic Brassica napus oilseed genome.</title>
        <authorList>
            <person name="Chalhoub B."/>
            <person name="Denoeud F."/>
            <person name="Liu S."/>
            <person name="Parkin I.A."/>
            <person name="Tang H."/>
            <person name="Wang X."/>
            <person name="Chiquet J."/>
            <person name="Belcram H."/>
            <person name="Tong C."/>
            <person name="Samans B."/>
            <person name="Correa M."/>
            <person name="Da Silva C."/>
            <person name="Just J."/>
            <person name="Falentin C."/>
            <person name="Koh C.S."/>
            <person name="Le Clainche I."/>
            <person name="Bernard M."/>
            <person name="Bento P."/>
            <person name="Noel B."/>
            <person name="Labadie K."/>
            <person name="Alberti A."/>
            <person name="Charles M."/>
            <person name="Arnaud D."/>
            <person name="Guo H."/>
            <person name="Daviaud C."/>
            <person name="Alamery S."/>
            <person name="Jabbari K."/>
            <person name="Zhao M."/>
            <person name="Edger P.P."/>
            <person name="Chelaifa H."/>
            <person name="Tack D."/>
            <person name="Lassalle G."/>
            <person name="Mestiri I."/>
            <person name="Schnel N."/>
            <person name="Le Paslier M.C."/>
            <person name="Fan G."/>
            <person name="Renault V."/>
            <person name="Bayer P.E."/>
            <person name="Golicz A.A."/>
            <person name="Manoli S."/>
            <person name="Lee T.H."/>
            <person name="Thi V.H."/>
            <person name="Chalabi S."/>
            <person name="Hu Q."/>
            <person name="Fan C."/>
            <person name="Tollenaere R."/>
            <person name="Lu Y."/>
            <person name="Battail C."/>
            <person name="Shen J."/>
            <person name="Sidebottom C.H."/>
            <person name="Wang X."/>
            <person name="Canaguier A."/>
            <person name="Chauveau A."/>
            <person name="Berard A."/>
            <person name="Deniot G."/>
            <person name="Guan M."/>
            <person name="Liu Z."/>
            <person name="Sun F."/>
            <person name="Lim Y.P."/>
            <person name="Lyons E."/>
            <person name="Town C.D."/>
            <person name="Bancroft I."/>
            <person name="Wang X."/>
            <person name="Meng J."/>
            <person name="Ma J."/>
            <person name="Pires J.C."/>
            <person name="King G.J."/>
            <person name="Brunel D."/>
            <person name="Delourme R."/>
            <person name="Renard M."/>
            <person name="Aury J.M."/>
            <person name="Adams K.L."/>
            <person name="Batley J."/>
            <person name="Snowdon R.J."/>
            <person name="Tost J."/>
            <person name="Edwards D."/>
            <person name="Zhou Y."/>
            <person name="Hua W."/>
            <person name="Sharpe A.G."/>
            <person name="Paterson A.H."/>
            <person name="Guan C."/>
            <person name="Wincker P."/>
        </authorList>
    </citation>
    <scope>NUCLEOTIDE SEQUENCE [LARGE SCALE GENOMIC DNA]</scope>
    <source>
        <strain evidence="13">cv. Darmor-bzh</strain>
    </source>
</reference>
<dbReference type="GO" id="GO:0000245">
    <property type="term" value="P:spliceosomal complex assembly"/>
    <property type="evidence" value="ECO:0000318"/>
    <property type="project" value="GO_Central"/>
</dbReference>
<gene>
    <name evidence="12" type="primary">BnaC02g48840D</name>
    <name evidence="11" type="ORF">DARMORV10_C02P63240.1</name>
    <name evidence="12" type="ORF">GSBRNA2T00039580001</name>
</gene>
<dbReference type="AlphaFoldDB" id="A0A078JBY2"/>
<keyword evidence="13" id="KW-1185">Reference proteome</keyword>
<dbReference type="OMA" id="EDWFNME"/>
<dbReference type="InterPro" id="IPR055430">
    <property type="entry name" value="HAT_Syf1_CNRKL1_C"/>
</dbReference>
<reference evidence="11" key="3">
    <citation type="submission" date="2021-01" db="EMBL/GenBank/DDBJ databases">
        <authorList>
            <consortium name="Genoscope - CEA"/>
            <person name="William W."/>
        </authorList>
    </citation>
    <scope>NUCLEOTIDE SEQUENCE</scope>
</reference>
<dbReference type="GO" id="GO:0000974">
    <property type="term" value="C:Prp19 complex"/>
    <property type="evidence" value="ECO:0000318"/>
    <property type="project" value="GO_Central"/>
</dbReference>
<keyword evidence="4" id="KW-0747">Spliceosome</keyword>
<dbReference type="STRING" id="3708.A0A078JBY2"/>
<dbReference type="Proteomes" id="UP000028999">
    <property type="component" value="Unassembled WGS sequence"/>
</dbReference>
<evidence type="ECO:0000313" key="12">
    <source>
        <dbReference type="EMBL" id="CDY63724.1"/>
    </source>
</evidence>
<evidence type="ECO:0000313" key="11">
    <source>
        <dbReference type="EMBL" id="CAF1921806.1"/>
    </source>
</evidence>
<proteinExistence type="inferred from homology"/>
<feature type="domain" description="Pre-mRNA-splicing factor Syf1/CRNKL1-like C-terminal HAT-repeats" evidence="10">
    <location>
        <begin position="130"/>
        <end position="283"/>
    </location>
</feature>
<comment type="function">
    <text evidence="8">Involved in pre-mRNA splicing and cell cycle progression. Required for the spliceosome assembly and initiation of the DNA replication.</text>
</comment>
<evidence type="ECO:0000256" key="1">
    <source>
        <dbReference type="ARBA" id="ARBA00004123"/>
    </source>
</evidence>
<evidence type="ECO:0000256" key="4">
    <source>
        <dbReference type="ARBA" id="ARBA00022728"/>
    </source>
</evidence>
<dbReference type="Gramene" id="CDY63724">
    <property type="protein sequence ID" value="CDY63724"/>
    <property type="gene ID" value="GSBRNA2T00039580001"/>
</dbReference>
<evidence type="ECO:0000256" key="7">
    <source>
        <dbReference type="ARBA" id="ARBA00023242"/>
    </source>
</evidence>
<dbReference type="InterPro" id="IPR003107">
    <property type="entry name" value="HAT"/>
</dbReference>
<dbReference type="Pfam" id="PF23240">
    <property type="entry name" value="HAT_PRP39_N"/>
    <property type="match status" value="1"/>
</dbReference>
<dbReference type="EMBL" id="LK034343">
    <property type="protein sequence ID" value="CDY63724.1"/>
    <property type="molecule type" value="Genomic_DNA"/>
</dbReference>
<dbReference type="FunFam" id="1.25.40.10:FF:000269">
    <property type="entry name" value="Crooked neck pre-mRNA-splicing factor 1"/>
    <property type="match status" value="1"/>
</dbReference>
<evidence type="ECO:0000256" key="8">
    <source>
        <dbReference type="ARBA" id="ARBA00037040"/>
    </source>
</evidence>
<dbReference type="GO" id="GO:0071007">
    <property type="term" value="C:U2-type catalytic step 2 spliceosome"/>
    <property type="evidence" value="ECO:0000318"/>
    <property type="project" value="GO_Central"/>
</dbReference>
<comment type="similarity">
    <text evidence="2">Belongs to the crooked-neck family.</text>
</comment>
<dbReference type="PANTHER" id="PTHR11246">
    <property type="entry name" value="PRE-MRNA SPLICING FACTOR"/>
    <property type="match status" value="1"/>
</dbReference>
<evidence type="ECO:0000256" key="6">
    <source>
        <dbReference type="ARBA" id="ARBA00023187"/>
    </source>
</evidence>
<dbReference type="PANTHER" id="PTHR11246:SF25">
    <property type="entry name" value="SUPPRESSOR OF FORKED DOMAIN-CONTAINING PROTEIN"/>
    <property type="match status" value="1"/>
</dbReference>
<evidence type="ECO:0000259" key="10">
    <source>
        <dbReference type="Pfam" id="PF23231"/>
    </source>
</evidence>
<dbReference type="Gene3D" id="1.25.40.10">
    <property type="entry name" value="Tetratricopeptide repeat domain"/>
    <property type="match status" value="4"/>
</dbReference>
<keyword evidence="3" id="KW-0507">mRNA processing</keyword>
<keyword evidence="5" id="KW-0677">Repeat</keyword>
<dbReference type="PaxDb" id="3708-A0A078JBY2"/>
<sequence length="653" mass="78015">MASFAKDTQVKLPRPTRVKNKTPAPLQITAEQLLREARERQESQILPPQQNITDSTELSDYRLRLRKEYEDRIRRPGPSTQVFVNYARWEESQKDYVRARSVWERALARDYKNHALWLKYADFEMKNKFLNSARNVWDRAVTVLPRVDQFWYKYIHMEEMLGNISGARDIFERDVYERFVLSHPKPSSYIQYAKFEAKGGEVARARDVYERAVKNLGDDEDLFVAFAEFEERCNEVERARVIYKFGLDRVGRGEELYRKFVAFEKQYGDKEGIDDVIVGRRRVEYEEQVRKSPLNYDAWFDYVRLEEEEASSVGDKERVREVYERAIANVPPANEKRYWRRYIYLWINYALYEEIEAEDVERARQVYRECLKLVPHARFSFAKIWLLAAQFEIRQLNLKGCRKLLGNAIGIAPNKDKIFKKYIEMELQLGEIDRCRRLYERYLVWSRDNCYVWCKFAEFESSLEEIERARGIFELAVSQTTLDLPELVWKGYIDFEMSQGEVERTRALYKRLLERTKHYKVWVSFAKFEAGEQDEDEEEDIERKRECIRRTRAVFDRAYVYYKDVIPEMKEERAKLLEDWFNMEVGFGMLGDVSIVESKLPKKLKKRKAITGEDGSVEYVEYTDYLFPEELKASNLKILEAACRWKKQKVDAV</sequence>
<organism evidence="12 13">
    <name type="scientific">Brassica napus</name>
    <name type="common">Rape</name>
    <dbReference type="NCBI Taxonomy" id="3708"/>
    <lineage>
        <taxon>Eukaryota</taxon>
        <taxon>Viridiplantae</taxon>
        <taxon>Streptophyta</taxon>
        <taxon>Embryophyta</taxon>
        <taxon>Tracheophyta</taxon>
        <taxon>Spermatophyta</taxon>
        <taxon>Magnoliopsida</taxon>
        <taxon>eudicotyledons</taxon>
        <taxon>Gunneridae</taxon>
        <taxon>Pentapetalae</taxon>
        <taxon>rosids</taxon>
        <taxon>malvids</taxon>
        <taxon>Brassicales</taxon>
        <taxon>Brassicaceae</taxon>
        <taxon>Brassiceae</taxon>
        <taxon>Brassica</taxon>
    </lineage>
</organism>